<protein>
    <recommendedName>
        <fullName evidence="5">Flagellar hook-associated protein 2</fullName>
        <shortName evidence="5">HAP2</shortName>
    </recommendedName>
    <alternativeName>
        <fullName evidence="5">Flagellar cap protein</fullName>
    </alternativeName>
</protein>
<dbReference type="Pfam" id="PF02465">
    <property type="entry name" value="FliD_N"/>
    <property type="match status" value="1"/>
</dbReference>
<evidence type="ECO:0000256" key="5">
    <source>
        <dbReference type="RuleBase" id="RU362066"/>
    </source>
</evidence>
<keyword evidence="5" id="KW-0964">Secreted</keyword>
<evidence type="ECO:0000259" key="6">
    <source>
        <dbReference type="Pfam" id="PF02465"/>
    </source>
</evidence>
<dbReference type="PANTHER" id="PTHR30288">
    <property type="entry name" value="FLAGELLAR CAP/ASSEMBLY PROTEIN FLID"/>
    <property type="match status" value="1"/>
</dbReference>
<evidence type="ECO:0000256" key="3">
    <source>
        <dbReference type="ARBA" id="ARBA00023054"/>
    </source>
</evidence>
<keyword evidence="3" id="KW-0175">Coiled coil</keyword>
<keyword evidence="4 5" id="KW-0975">Bacterial flagellum</keyword>
<evidence type="ECO:0000256" key="1">
    <source>
        <dbReference type="ARBA" id="ARBA00009764"/>
    </source>
</evidence>
<dbReference type="InterPro" id="IPR040026">
    <property type="entry name" value="FliD"/>
</dbReference>
<dbReference type="InterPro" id="IPR010809">
    <property type="entry name" value="FliD_C"/>
</dbReference>
<keyword evidence="8" id="KW-0282">Flagellum</keyword>
<dbReference type="EMBL" id="JBHMEP010000001">
    <property type="protein sequence ID" value="MFB9134708.1"/>
    <property type="molecule type" value="Genomic_DNA"/>
</dbReference>
<dbReference type="Proteomes" id="UP001589645">
    <property type="component" value="Unassembled WGS sequence"/>
</dbReference>
<comment type="similarity">
    <text evidence="1 5">Belongs to the FliD family.</text>
</comment>
<comment type="caution">
    <text evidence="8">The sequence shown here is derived from an EMBL/GenBank/DDBJ whole genome shotgun (WGS) entry which is preliminary data.</text>
</comment>
<evidence type="ECO:0000256" key="2">
    <source>
        <dbReference type="ARBA" id="ARBA00011255"/>
    </source>
</evidence>
<evidence type="ECO:0000259" key="7">
    <source>
        <dbReference type="Pfam" id="PF07195"/>
    </source>
</evidence>
<evidence type="ECO:0000256" key="4">
    <source>
        <dbReference type="ARBA" id="ARBA00023143"/>
    </source>
</evidence>
<keyword evidence="9" id="KW-1185">Reference proteome</keyword>
<gene>
    <name evidence="8" type="primary">fliD</name>
    <name evidence="8" type="ORF">ACFFUV_06925</name>
</gene>
<dbReference type="RefSeq" id="WP_390190722.1">
    <property type="nucleotide sequence ID" value="NZ_JBHMEP010000001.1"/>
</dbReference>
<sequence>MSSIDPTSMAQQMATYDVKPFQDRYKTQADSYKTQLNELGDVEGKIREFRQTVNNMNGMNNSIVKNGTTVSQEGFVSASTNPGAATGNYQVFVESIASGHQLAVNMPKDIDPQTQIPVVGQLNLTVGEKTMTLDLASLNKDQTGQASLSELISKINNSSDNPGINATLLRSNGETHFMLSSTDTGADSKISLTTSGVQQPWFNQAFAQTQELSTPSDAVIWLGAKNSGLKLTSDTNTFTDAIQGVDLTVSQAQKPTERPLMINVSPDEEATTEQVQGFVDAYNSLMSTIDKSTAVGDGEEVKRGALASDPTLQSFESQLNRVVRNQYNGRLLTEVGISINRSGTMQLDSNKFLEAQRNNSAQVEAMFNGHGALLDSVESLVKPYLQFSDGLFKSRKDALQQNISRIDQKQAGLERKYDLVYDRYLKQFTQMDKLSKQMEKTQTLFA</sequence>
<accession>A0ABV5HKI4</accession>
<proteinExistence type="inferred from homology"/>
<organism evidence="8 9">
    <name type="scientific">Vibrio olivae</name>
    <dbReference type="NCBI Taxonomy" id="1243002"/>
    <lineage>
        <taxon>Bacteria</taxon>
        <taxon>Pseudomonadati</taxon>
        <taxon>Pseudomonadota</taxon>
        <taxon>Gammaproteobacteria</taxon>
        <taxon>Vibrionales</taxon>
        <taxon>Vibrionaceae</taxon>
        <taxon>Vibrio</taxon>
    </lineage>
</organism>
<comment type="function">
    <text evidence="5">Required for morphogenesis and for the elongation of the flagellar filament by facilitating polymerization of the flagellin monomers at the tip of growing filament. Forms a capping structure, which prevents flagellin subunits (transported through the central channel of the flagellum) from leaking out without polymerization at the distal end.</text>
</comment>
<feature type="domain" description="Flagellar hook-associated protein 2 N-terminal" evidence="6">
    <location>
        <begin position="2"/>
        <end position="100"/>
    </location>
</feature>
<evidence type="ECO:0000313" key="8">
    <source>
        <dbReference type="EMBL" id="MFB9134708.1"/>
    </source>
</evidence>
<evidence type="ECO:0000313" key="9">
    <source>
        <dbReference type="Proteomes" id="UP001589645"/>
    </source>
</evidence>
<dbReference type="Pfam" id="PF07195">
    <property type="entry name" value="FliD_C"/>
    <property type="match status" value="1"/>
</dbReference>
<dbReference type="PANTHER" id="PTHR30288:SF0">
    <property type="entry name" value="FLAGELLAR HOOK-ASSOCIATED PROTEIN 2"/>
    <property type="match status" value="1"/>
</dbReference>
<comment type="subcellular location">
    <subcellularLocation>
        <location evidence="5">Secreted</location>
    </subcellularLocation>
    <subcellularLocation>
        <location evidence="5">Bacterial flagellum</location>
    </subcellularLocation>
</comment>
<comment type="subunit">
    <text evidence="2 5">Homopentamer.</text>
</comment>
<feature type="domain" description="Flagellar hook-associated protein 2 C-terminal" evidence="7">
    <location>
        <begin position="227"/>
        <end position="439"/>
    </location>
</feature>
<keyword evidence="8" id="KW-0969">Cilium</keyword>
<name>A0ABV5HKI4_9VIBR</name>
<keyword evidence="8" id="KW-0966">Cell projection</keyword>
<dbReference type="InterPro" id="IPR003481">
    <property type="entry name" value="FliD_N"/>
</dbReference>
<reference evidence="8 9" key="1">
    <citation type="submission" date="2024-09" db="EMBL/GenBank/DDBJ databases">
        <authorList>
            <person name="Sun Q."/>
            <person name="Mori K."/>
        </authorList>
    </citation>
    <scope>NUCLEOTIDE SEQUENCE [LARGE SCALE GENOMIC DNA]</scope>
    <source>
        <strain evidence="8 9">CECT 8064</strain>
    </source>
</reference>